<feature type="transmembrane region" description="Helical" evidence="1">
    <location>
        <begin position="66"/>
        <end position="86"/>
    </location>
</feature>
<dbReference type="SUPFAM" id="SSF81342">
    <property type="entry name" value="Transmembrane di-heme cytochromes"/>
    <property type="match status" value="1"/>
</dbReference>
<organism evidence="2 3">
    <name type="scientific">Paenibacillus xylanilyticus</name>
    <dbReference type="NCBI Taxonomy" id="248903"/>
    <lineage>
        <taxon>Bacteria</taxon>
        <taxon>Bacillati</taxon>
        <taxon>Bacillota</taxon>
        <taxon>Bacilli</taxon>
        <taxon>Bacillales</taxon>
        <taxon>Paenibacillaceae</taxon>
        <taxon>Paenibacillus</taxon>
    </lineage>
</organism>
<dbReference type="RefSeq" id="WP_175399421.1">
    <property type="nucleotide sequence ID" value="NZ_JABMCB010000206.1"/>
</dbReference>
<feature type="transmembrane region" description="Helical" evidence="1">
    <location>
        <begin position="12"/>
        <end position="29"/>
    </location>
</feature>
<keyword evidence="1" id="KW-1133">Transmembrane helix</keyword>
<dbReference type="GO" id="GO:0016020">
    <property type="term" value="C:membrane"/>
    <property type="evidence" value="ECO:0007669"/>
    <property type="project" value="InterPro"/>
</dbReference>
<dbReference type="GO" id="GO:0022904">
    <property type="term" value="P:respiratory electron transport chain"/>
    <property type="evidence" value="ECO:0007669"/>
    <property type="project" value="InterPro"/>
</dbReference>
<dbReference type="InterPro" id="IPR016174">
    <property type="entry name" value="Di-haem_cyt_TM"/>
</dbReference>
<proteinExistence type="predicted"/>
<protein>
    <submittedName>
        <fullName evidence="2">Uncharacterized protein</fullName>
    </submittedName>
</protein>
<evidence type="ECO:0000256" key="1">
    <source>
        <dbReference type="SAM" id="Phobius"/>
    </source>
</evidence>
<name>A0A7Y6C3C4_9BACL</name>
<accession>A0A7Y6C3C4</accession>
<sequence>MMRINKRLCVESLLVTMFMTLGIIGWNIAQGMLLTASYKPDLSVAYSSSTNLQSQVAFGAVVQWDFALILFWAAGFILFAAAYYGVRSGLQHWRKRT</sequence>
<evidence type="ECO:0000313" key="2">
    <source>
        <dbReference type="EMBL" id="NUU79862.1"/>
    </source>
</evidence>
<comment type="caution">
    <text evidence="2">The sequence shown here is derived from an EMBL/GenBank/DDBJ whole genome shotgun (WGS) entry which is preliminary data.</text>
</comment>
<reference evidence="2 3" key="1">
    <citation type="submission" date="2020-05" db="EMBL/GenBank/DDBJ databases">
        <title>Genome Sequencing of Type Strains.</title>
        <authorList>
            <person name="Lemaire J.F."/>
            <person name="Inderbitzin P."/>
            <person name="Gregorio O.A."/>
            <person name="Collins S.B."/>
            <person name="Wespe N."/>
            <person name="Knight-Connoni V."/>
        </authorList>
    </citation>
    <scope>NUCLEOTIDE SEQUENCE [LARGE SCALE GENOMIC DNA]</scope>
    <source>
        <strain evidence="2 3">LMG 21957</strain>
    </source>
</reference>
<keyword evidence="1" id="KW-0812">Transmembrane</keyword>
<dbReference type="EMBL" id="JABMCB010000206">
    <property type="protein sequence ID" value="NUU79862.1"/>
    <property type="molecule type" value="Genomic_DNA"/>
</dbReference>
<keyword evidence="3" id="KW-1185">Reference proteome</keyword>
<dbReference type="Proteomes" id="UP000526125">
    <property type="component" value="Unassembled WGS sequence"/>
</dbReference>
<dbReference type="AlphaFoldDB" id="A0A7Y6C3C4"/>
<dbReference type="InterPro" id="IPR027387">
    <property type="entry name" value="Cytb/b6-like_sf"/>
</dbReference>
<keyword evidence="1" id="KW-0472">Membrane</keyword>
<gene>
    <name evidence="2" type="ORF">HP552_32250</name>
</gene>
<dbReference type="Gene3D" id="1.20.810.10">
    <property type="entry name" value="Cytochrome Bc1 Complex, Chain C"/>
    <property type="match status" value="1"/>
</dbReference>
<evidence type="ECO:0000313" key="3">
    <source>
        <dbReference type="Proteomes" id="UP000526125"/>
    </source>
</evidence>